<feature type="transmembrane region" description="Helical" evidence="5">
    <location>
        <begin position="359"/>
        <end position="382"/>
    </location>
</feature>
<keyword evidence="3 5" id="KW-1133">Transmembrane helix</keyword>
<feature type="transmembrane region" description="Helical" evidence="5">
    <location>
        <begin position="333"/>
        <end position="353"/>
    </location>
</feature>
<feature type="transmembrane region" description="Helical" evidence="5">
    <location>
        <begin position="274"/>
        <end position="294"/>
    </location>
</feature>
<feature type="transmembrane region" description="Helical" evidence="5">
    <location>
        <begin position="428"/>
        <end position="448"/>
    </location>
</feature>
<evidence type="ECO:0000256" key="1">
    <source>
        <dbReference type="ARBA" id="ARBA00004651"/>
    </source>
</evidence>
<feature type="transmembrane region" description="Helical" evidence="5">
    <location>
        <begin position="203"/>
        <end position="222"/>
    </location>
</feature>
<organism evidence="7 8">
    <name type="scientific">Actinomadura barringtoniae</name>
    <dbReference type="NCBI Taxonomy" id="1427535"/>
    <lineage>
        <taxon>Bacteria</taxon>
        <taxon>Bacillati</taxon>
        <taxon>Actinomycetota</taxon>
        <taxon>Actinomycetes</taxon>
        <taxon>Streptosporangiales</taxon>
        <taxon>Thermomonosporaceae</taxon>
        <taxon>Actinomadura</taxon>
    </lineage>
</organism>
<evidence type="ECO:0000256" key="3">
    <source>
        <dbReference type="ARBA" id="ARBA00022989"/>
    </source>
</evidence>
<sequence>MITQTRPGGARAVRQGPMLAVLLTGQAMASMDGSIVSVAAQTIREDLGAGGTAVQLVVSGYLLTTGLLLVTCARLGDIIGHRRAFLIGLGWFTAASLVCGLAPNATSLVLARVAQAVGAALLMPQVFSLIQLHWDGAARRRAIGLYSMVLSLGVALGQILGGLITTVSWRPAFLINLPIGVVLLVVGSRTLVEGERASARLDLGGVGLLTGAMGALVGPLIFGRDYGWPVWVWVSLACGAVLLVAFVAYERHKGEAALLNLAALRPRGVKPGLAACWIVMGCYTVFLLTLTLHLQSALGFSPLEAGLAFVPYALGFGSLSLSWTRYPLRLQNVLPVAGPIAFAACATGLVLLAKHQWPVAASIPLLYMAGAGHAAGYSPLIARLTTLVDASLASALSGLNSTGPLLAGVICVAGLGSVYFAAPTSADGLLRVTASIAALLAVGAACAYRVRAYRVRSAGPS</sequence>
<keyword evidence="4 5" id="KW-0472">Membrane</keyword>
<dbReference type="InterPro" id="IPR011701">
    <property type="entry name" value="MFS"/>
</dbReference>
<dbReference type="GO" id="GO:0022857">
    <property type="term" value="F:transmembrane transporter activity"/>
    <property type="evidence" value="ECO:0007669"/>
    <property type="project" value="InterPro"/>
</dbReference>
<evidence type="ECO:0000256" key="5">
    <source>
        <dbReference type="SAM" id="Phobius"/>
    </source>
</evidence>
<dbReference type="Pfam" id="PF07690">
    <property type="entry name" value="MFS_1"/>
    <property type="match status" value="1"/>
</dbReference>
<evidence type="ECO:0000313" key="8">
    <source>
        <dbReference type="Proteomes" id="UP000669179"/>
    </source>
</evidence>
<dbReference type="GO" id="GO:0005886">
    <property type="term" value="C:plasma membrane"/>
    <property type="evidence" value="ECO:0007669"/>
    <property type="project" value="UniProtKB-SubCell"/>
</dbReference>
<dbReference type="SUPFAM" id="SSF103473">
    <property type="entry name" value="MFS general substrate transporter"/>
    <property type="match status" value="2"/>
</dbReference>
<comment type="caution">
    <text evidence="7">The sequence shown here is derived from an EMBL/GenBank/DDBJ whole genome shotgun (WGS) entry which is preliminary data.</text>
</comment>
<reference evidence="7" key="1">
    <citation type="submission" date="2021-03" db="EMBL/GenBank/DDBJ databases">
        <authorList>
            <person name="Kanchanasin P."/>
            <person name="Saeng-In P."/>
            <person name="Phongsopitanun W."/>
            <person name="Yuki M."/>
            <person name="Kudo T."/>
            <person name="Ohkuma M."/>
            <person name="Tanasupawat S."/>
        </authorList>
    </citation>
    <scope>NUCLEOTIDE SEQUENCE</scope>
    <source>
        <strain evidence="7">GKU 128</strain>
    </source>
</reference>
<keyword evidence="8" id="KW-1185">Reference proteome</keyword>
<dbReference type="AlphaFoldDB" id="A0A939PF64"/>
<feature type="transmembrane region" description="Helical" evidence="5">
    <location>
        <begin position="142"/>
        <end position="167"/>
    </location>
</feature>
<feature type="transmembrane region" description="Helical" evidence="5">
    <location>
        <begin position="173"/>
        <end position="191"/>
    </location>
</feature>
<dbReference type="EMBL" id="JAGEOJ010000005">
    <property type="protein sequence ID" value="MBO2448069.1"/>
    <property type="molecule type" value="Genomic_DNA"/>
</dbReference>
<feature type="transmembrane region" description="Helical" evidence="5">
    <location>
        <begin position="50"/>
        <end position="72"/>
    </location>
</feature>
<name>A0A939PF64_9ACTN</name>
<evidence type="ECO:0000313" key="7">
    <source>
        <dbReference type="EMBL" id="MBO2448069.1"/>
    </source>
</evidence>
<dbReference type="Gene3D" id="1.20.1720.10">
    <property type="entry name" value="Multidrug resistance protein D"/>
    <property type="match status" value="1"/>
</dbReference>
<comment type="subcellular location">
    <subcellularLocation>
        <location evidence="1">Cell membrane</location>
        <topology evidence="1">Multi-pass membrane protein</topology>
    </subcellularLocation>
</comment>
<dbReference type="PANTHER" id="PTHR42718:SF39">
    <property type="entry name" value="ACTINORHODIN TRANSPORTER-RELATED"/>
    <property type="match status" value="1"/>
</dbReference>
<feature type="transmembrane region" description="Helical" evidence="5">
    <location>
        <begin position="403"/>
        <end position="422"/>
    </location>
</feature>
<evidence type="ECO:0000256" key="2">
    <source>
        <dbReference type="ARBA" id="ARBA00022692"/>
    </source>
</evidence>
<dbReference type="PROSITE" id="PS50850">
    <property type="entry name" value="MFS"/>
    <property type="match status" value="1"/>
</dbReference>
<accession>A0A939PF64</accession>
<dbReference type="PANTHER" id="PTHR42718">
    <property type="entry name" value="MAJOR FACILITATOR SUPERFAMILY MULTIDRUG TRANSPORTER MFSC"/>
    <property type="match status" value="1"/>
</dbReference>
<dbReference type="CDD" id="cd17321">
    <property type="entry name" value="MFS_MMR_MDR_like"/>
    <property type="match status" value="1"/>
</dbReference>
<evidence type="ECO:0000256" key="4">
    <source>
        <dbReference type="ARBA" id="ARBA00023136"/>
    </source>
</evidence>
<dbReference type="Proteomes" id="UP000669179">
    <property type="component" value="Unassembled WGS sequence"/>
</dbReference>
<feature type="transmembrane region" description="Helical" evidence="5">
    <location>
        <begin position="228"/>
        <end position="249"/>
    </location>
</feature>
<feature type="transmembrane region" description="Helical" evidence="5">
    <location>
        <begin position="300"/>
        <end position="321"/>
    </location>
</feature>
<protein>
    <submittedName>
        <fullName evidence="7">MFS transporter</fullName>
    </submittedName>
</protein>
<proteinExistence type="predicted"/>
<feature type="transmembrane region" description="Helical" evidence="5">
    <location>
        <begin position="109"/>
        <end position="130"/>
    </location>
</feature>
<gene>
    <name evidence="7" type="ORF">J4573_13275</name>
</gene>
<dbReference type="InterPro" id="IPR036259">
    <property type="entry name" value="MFS_trans_sf"/>
</dbReference>
<evidence type="ECO:0000259" key="6">
    <source>
        <dbReference type="PROSITE" id="PS50850"/>
    </source>
</evidence>
<keyword evidence="2 5" id="KW-0812">Transmembrane</keyword>
<feature type="domain" description="Major facilitator superfamily (MFS) profile" evidence="6">
    <location>
        <begin position="18"/>
        <end position="455"/>
    </location>
</feature>
<dbReference type="RefSeq" id="WP_208255733.1">
    <property type="nucleotide sequence ID" value="NZ_JAGEOJ010000005.1"/>
</dbReference>
<feature type="transmembrane region" description="Helical" evidence="5">
    <location>
        <begin position="84"/>
        <end position="103"/>
    </location>
</feature>
<dbReference type="InterPro" id="IPR020846">
    <property type="entry name" value="MFS_dom"/>
</dbReference>